<comment type="caution">
    <text evidence="1">The sequence shown here is derived from an EMBL/GenBank/DDBJ whole genome shotgun (WGS) entry which is preliminary data.</text>
</comment>
<evidence type="ECO:0000313" key="1">
    <source>
        <dbReference type="EMBL" id="KAK9045016.1"/>
    </source>
</evidence>
<dbReference type="EMBL" id="JBBPBN010000002">
    <property type="protein sequence ID" value="KAK9045016.1"/>
    <property type="molecule type" value="Genomic_DNA"/>
</dbReference>
<keyword evidence="2" id="KW-1185">Reference proteome</keyword>
<protein>
    <submittedName>
        <fullName evidence="1">Uncharacterized protein</fullName>
    </submittedName>
</protein>
<accession>A0ABR2U5M8</accession>
<dbReference type="Proteomes" id="UP001396334">
    <property type="component" value="Unassembled WGS sequence"/>
</dbReference>
<organism evidence="1 2">
    <name type="scientific">Hibiscus sabdariffa</name>
    <name type="common">roselle</name>
    <dbReference type="NCBI Taxonomy" id="183260"/>
    <lineage>
        <taxon>Eukaryota</taxon>
        <taxon>Viridiplantae</taxon>
        <taxon>Streptophyta</taxon>
        <taxon>Embryophyta</taxon>
        <taxon>Tracheophyta</taxon>
        <taxon>Spermatophyta</taxon>
        <taxon>Magnoliopsida</taxon>
        <taxon>eudicotyledons</taxon>
        <taxon>Gunneridae</taxon>
        <taxon>Pentapetalae</taxon>
        <taxon>rosids</taxon>
        <taxon>malvids</taxon>
        <taxon>Malvales</taxon>
        <taxon>Malvaceae</taxon>
        <taxon>Malvoideae</taxon>
        <taxon>Hibiscus</taxon>
    </lineage>
</organism>
<gene>
    <name evidence="1" type="ORF">V6N11_058906</name>
</gene>
<proteinExistence type="predicted"/>
<reference evidence="1 2" key="1">
    <citation type="journal article" date="2024" name="G3 (Bethesda)">
        <title>Genome assembly of Hibiscus sabdariffa L. provides insights into metabolisms of medicinal natural products.</title>
        <authorList>
            <person name="Kim T."/>
        </authorList>
    </citation>
    <scope>NUCLEOTIDE SEQUENCE [LARGE SCALE GENOMIC DNA]</scope>
    <source>
        <strain evidence="1">TK-2024</strain>
        <tissue evidence="1">Old leaves</tissue>
    </source>
</reference>
<name>A0ABR2U5M8_9ROSI</name>
<evidence type="ECO:0000313" key="2">
    <source>
        <dbReference type="Proteomes" id="UP001396334"/>
    </source>
</evidence>
<sequence>MASASKTPIKVFFNDESKKKYEVFASRPFIFEKSFDVKEEPHLGFTPEFMSVVVMHKWESFIQQKGGIYSDLVREFYARLITKDSPFIMIRGT</sequence>